<evidence type="ECO:0000313" key="2">
    <source>
        <dbReference type="EMBL" id="KAG5472888.1"/>
    </source>
</evidence>
<reference evidence="3" key="2">
    <citation type="journal article" date="2021" name="Sci. Data">
        <title>Chromosome-scale genome sequencing, assembly and annotation of six genomes from subfamily Leishmaniinae.</title>
        <authorList>
            <person name="Almutairi H."/>
            <person name="Urbaniak M.D."/>
            <person name="Bates M.D."/>
            <person name="Jariyapan N."/>
            <person name="Kwakye-Nuako G."/>
            <person name="Thomaz Soccol V."/>
            <person name="Al-Salem W.S."/>
            <person name="Dillon R.J."/>
            <person name="Bates P.A."/>
            <person name="Gatherer D."/>
        </authorList>
    </citation>
    <scope>NUCLEOTIDE SEQUENCE [LARGE SCALE GENOMIC DNA]</scope>
</reference>
<evidence type="ECO:0000256" key="1">
    <source>
        <dbReference type="SAM" id="MobiDB-lite"/>
    </source>
</evidence>
<dbReference type="Proteomes" id="UP000674143">
    <property type="component" value="Unassembled WGS sequence"/>
</dbReference>
<keyword evidence="3" id="KW-1185">Reference proteome</keyword>
<dbReference type="GeneID" id="92358181"/>
<evidence type="ECO:0000313" key="3">
    <source>
        <dbReference type="Proteomes" id="UP000674143"/>
    </source>
</evidence>
<dbReference type="EMBL" id="JAFHLR010000030">
    <property type="protein sequence ID" value="KAG5472888.1"/>
    <property type="molecule type" value="Genomic_DNA"/>
</dbReference>
<sequence>MNPGRALSGARTRTQPEMSPLRPPLSCSSPMQLPLRFVSLQSRRKALASCRRRRQLSGGDDGMSVHTEMDGEEGETSGGIASPLYVSVCVCVCVDGETLGHIVLSFGLASFFAAPFV</sequence>
<dbReference type="AlphaFoldDB" id="A0A836HA25"/>
<protein>
    <submittedName>
        <fullName evidence="2">Uncharacterized protein</fullName>
    </submittedName>
</protein>
<comment type="caution">
    <text evidence="2">The sequence shown here is derived from an EMBL/GenBank/DDBJ whole genome shotgun (WGS) entry which is preliminary data.</text>
</comment>
<gene>
    <name evidence="2" type="ORF">LSCM4_02213</name>
</gene>
<accession>A0A836HA25</accession>
<reference evidence="3" key="1">
    <citation type="journal article" date="2021" name="Microbiol. Resour. Announc.">
        <title>LGAAP: Leishmaniinae Genome Assembly and Annotation Pipeline.</title>
        <authorList>
            <person name="Almutairi H."/>
            <person name="Urbaniak M.D."/>
            <person name="Bates M.D."/>
            <person name="Jariyapan N."/>
            <person name="Kwakye-Nuako G."/>
            <person name="Thomaz-Soccol V."/>
            <person name="Al-Salem W.S."/>
            <person name="Dillon R.J."/>
            <person name="Bates P.A."/>
            <person name="Gatherer D."/>
        </authorList>
    </citation>
    <scope>NUCLEOTIDE SEQUENCE [LARGE SCALE GENOMIC DNA]</scope>
</reference>
<dbReference type="KEGG" id="loi:92358181"/>
<proteinExistence type="predicted"/>
<feature type="region of interest" description="Disordered" evidence="1">
    <location>
        <begin position="50"/>
        <end position="77"/>
    </location>
</feature>
<dbReference type="RefSeq" id="XP_067061284.1">
    <property type="nucleotide sequence ID" value="XM_067204247.1"/>
</dbReference>
<name>A0A836HA25_9TRYP</name>
<organism evidence="2 3">
    <name type="scientific">Leishmania orientalis</name>
    <dbReference type="NCBI Taxonomy" id="2249476"/>
    <lineage>
        <taxon>Eukaryota</taxon>
        <taxon>Discoba</taxon>
        <taxon>Euglenozoa</taxon>
        <taxon>Kinetoplastea</taxon>
        <taxon>Metakinetoplastina</taxon>
        <taxon>Trypanosomatida</taxon>
        <taxon>Trypanosomatidae</taxon>
        <taxon>Leishmaniinae</taxon>
        <taxon>Leishmania</taxon>
    </lineage>
</organism>
<feature type="region of interest" description="Disordered" evidence="1">
    <location>
        <begin position="1"/>
        <end position="27"/>
    </location>
</feature>